<dbReference type="InterPro" id="IPR036407">
    <property type="entry name" value="DM_DNA-bd_sf"/>
</dbReference>
<dbReference type="PROSITE" id="PS40000">
    <property type="entry name" value="DM_1"/>
    <property type="match status" value="1"/>
</dbReference>
<dbReference type="AlphaFoldDB" id="A0A7J6DCJ7"/>
<evidence type="ECO:0000256" key="2">
    <source>
        <dbReference type="ARBA" id="ARBA00022723"/>
    </source>
</evidence>
<evidence type="ECO:0000313" key="10">
    <source>
        <dbReference type="Proteomes" id="UP000579812"/>
    </source>
</evidence>
<dbReference type="OrthoDB" id="6162476at2759"/>
<keyword evidence="5 6" id="KW-0539">Nucleus</keyword>
<dbReference type="SMART" id="SM00301">
    <property type="entry name" value="DM"/>
    <property type="match status" value="1"/>
</dbReference>
<dbReference type="SUPFAM" id="SSF82927">
    <property type="entry name" value="Cysteine-rich DNA binding domain, (DM domain)"/>
    <property type="match status" value="1"/>
</dbReference>
<dbReference type="Gene3D" id="4.10.1040.10">
    <property type="entry name" value="DM DNA-binding domain"/>
    <property type="match status" value="1"/>
</dbReference>
<feature type="region of interest" description="Disordered" evidence="7">
    <location>
        <begin position="99"/>
        <end position="143"/>
    </location>
</feature>
<dbReference type="GO" id="GO:0046872">
    <property type="term" value="F:metal ion binding"/>
    <property type="evidence" value="ECO:0007669"/>
    <property type="project" value="UniProtKB-KW"/>
</dbReference>
<dbReference type="PANTHER" id="PTHR12322:SF116">
    <property type="entry name" value="DOUBLESEX-MAB RELATED 99B"/>
    <property type="match status" value="1"/>
</dbReference>
<dbReference type="PROSITE" id="PS50809">
    <property type="entry name" value="DM_2"/>
    <property type="match status" value="1"/>
</dbReference>
<proteinExistence type="inferred from homology"/>
<dbReference type="FunFam" id="4.10.1040.10:FF:000001">
    <property type="entry name" value="doublesex- and mab-3-related transcription factor 1"/>
    <property type="match status" value="1"/>
</dbReference>
<organism evidence="9 10">
    <name type="scientific">Onychostoma macrolepis</name>
    <dbReference type="NCBI Taxonomy" id="369639"/>
    <lineage>
        <taxon>Eukaryota</taxon>
        <taxon>Metazoa</taxon>
        <taxon>Chordata</taxon>
        <taxon>Craniata</taxon>
        <taxon>Vertebrata</taxon>
        <taxon>Euteleostomi</taxon>
        <taxon>Actinopterygii</taxon>
        <taxon>Neopterygii</taxon>
        <taxon>Teleostei</taxon>
        <taxon>Ostariophysi</taxon>
        <taxon>Cypriniformes</taxon>
        <taxon>Cyprinidae</taxon>
        <taxon>Acrossocheilinae</taxon>
        <taxon>Onychostoma</taxon>
    </lineage>
</organism>
<feature type="compositionally biased region" description="Basic and acidic residues" evidence="7">
    <location>
        <begin position="281"/>
        <end position="299"/>
    </location>
</feature>
<feature type="DNA-binding region" description="DM" evidence="6">
    <location>
        <begin position="56"/>
        <end position="103"/>
    </location>
</feature>
<feature type="region of interest" description="Disordered" evidence="7">
    <location>
        <begin position="277"/>
        <end position="337"/>
    </location>
</feature>
<comment type="similarity">
    <text evidence="1">Belongs to the DMRT family.</text>
</comment>
<evidence type="ECO:0000256" key="1">
    <source>
        <dbReference type="ARBA" id="ARBA00006834"/>
    </source>
</evidence>
<dbReference type="Proteomes" id="UP000579812">
    <property type="component" value="Unassembled WGS sequence"/>
</dbReference>
<keyword evidence="2 6" id="KW-0479">Metal-binding</keyword>
<dbReference type="GO" id="GO:0007548">
    <property type="term" value="P:sex differentiation"/>
    <property type="evidence" value="ECO:0007669"/>
    <property type="project" value="TreeGrafter"/>
</dbReference>
<keyword evidence="4 6" id="KW-0238">DNA-binding</keyword>
<evidence type="ECO:0000256" key="4">
    <source>
        <dbReference type="ARBA" id="ARBA00023125"/>
    </source>
</evidence>
<dbReference type="EMBL" id="JAAMOB010000002">
    <property type="protein sequence ID" value="KAF4116851.1"/>
    <property type="molecule type" value="Genomic_DNA"/>
</dbReference>
<dbReference type="InterPro" id="IPR001275">
    <property type="entry name" value="DM_DNA-bd"/>
</dbReference>
<dbReference type="PANTHER" id="PTHR12322">
    <property type="entry name" value="DOUBLESEX AND MAB-3 RELATED TRANSCRIPTION FACTOR DMRT"/>
    <property type="match status" value="1"/>
</dbReference>
<dbReference type="Pfam" id="PF00751">
    <property type="entry name" value="DM"/>
    <property type="match status" value="1"/>
</dbReference>
<keyword evidence="3 6" id="KW-0862">Zinc</keyword>
<accession>A0A7J6DCJ7</accession>
<comment type="caution">
    <text evidence="9">The sequence shown here is derived from an EMBL/GenBank/DDBJ whole genome shotgun (WGS) entry which is preliminary data.</text>
</comment>
<dbReference type="InterPro" id="IPR026607">
    <property type="entry name" value="DMRT"/>
</dbReference>
<name>A0A7J6DCJ7_9TELE</name>
<comment type="subcellular location">
    <subcellularLocation>
        <location evidence="6">Nucleus</location>
    </subcellularLocation>
</comment>
<evidence type="ECO:0000256" key="7">
    <source>
        <dbReference type="SAM" id="MobiDB-lite"/>
    </source>
</evidence>
<feature type="compositionally biased region" description="Low complexity" evidence="7">
    <location>
        <begin position="118"/>
        <end position="129"/>
    </location>
</feature>
<dbReference type="GO" id="GO:0000981">
    <property type="term" value="F:DNA-binding transcription factor activity, RNA polymerase II-specific"/>
    <property type="evidence" value="ECO:0007669"/>
    <property type="project" value="TreeGrafter"/>
</dbReference>
<feature type="domain" description="DM" evidence="8">
    <location>
        <begin position="56"/>
        <end position="103"/>
    </location>
</feature>
<protein>
    <recommendedName>
        <fullName evidence="8">DM domain-containing protein</fullName>
    </recommendedName>
</protein>
<evidence type="ECO:0000256" key="3">
    <source>
        <dbReference type="ARBA" id="ARBA00022833"/>
    </source>
</evidence>
<dbReference type="GO" id="GO:0000978">
    <property type="term" value="F:RNA polymerase II cis-regulatory region sequence-specific DNA binding"/>
    <property type="evidence" value="ECO:0007669"/>
    <property type="project" value="TreeGrafter"/>
</dbReference>
<evidence type="ECO:0000256" key="6">
    <source>
        <dbReference type="PROSITE-ProRule" id="PRU00070"/>
    </source>
</evidence>
<sequence length="337" mass="36890">MNLADRHCTRNLFKCNINLIFQTIIDTDIFVAMANIPAAAANNGLTAEKAARSPKCARCRNHGFIVQLKGHSGKCQFKQCLCWKCSLINERTRILASQRRIRSERPEHTALSSRKTVSAGNNNSANGENGETDTSARKQSTIIKPPADDSTYIELRAPVSTCGPVSGVNCDPKTPAGPSAQDCAAGDAPPFPGEYIIKEAVPGQIYPAEMFAMPLPLYQHYLDRYMFPAVLVTLRPPAPGAFREHVGFVPLPPGALSHPLDTPEWQIHVPHYSPYPTYPGLRDEPSQHSQSHMEGEQGRSELPPQVARIPESQVCGIQQTDAVPADSLSSRNTDETR</sequence>
<feature type="compositionally biased region" description="Polar residues" evidence="7">
    <location>
        <begin position="315"/>
        <end position="331"/>
    </location>
</feature>
<gene>
    <name evidence="9" type="ORF">G5714_001404</name>
</gene>
<dbReference type="GO" id="GO:0005634">
    <property type="term" value="C:nucleus"/>
    <property type="evidence" value="ECO:0007669"/>
    <property type="project" value="UniProtKB-SubCell"/>
</dbReference>
<reference evidence="9 10" key="1">
    <citation type="submission" date="2020-04" db="EMBL/GenBank/DDBJ databases">
        <title>Chromosome-level genome assembly of a cyprinid fish Onychostoma macrolepis by integration of Nanopore Sequencing, Bionano and Hi-C technology.</title>
        <authorList>
            <person name="Wang D."/>
        </authorList>
    </citation>
    <scope>NUCLEOTIDE SEQUENCE [LARGE SCALE GENOMIC DNA]</scope>
    <source>
        <strain evidence="9">SWU-2019</strain>
        <tissue evidence="9">Muscle</tissue>
    </source>
</reference>
<evidence type="ECO:0000256" key="5">
    <source>
        <dbReference type="ARBA" id="ARBA00023242"/>
    </source>
</evidence>
<evidence type="ECO:0000259" key="8">
    <source>
        <dbReference type="PROSITE" id="PS50809"/>
    </source>
</evidence>
<keyword evidence="10" id="KW-1185">Reference proteome</keyword>
<evidence type="ECO:0000313" key="9">
    <source>
        <dbReference type="EMBL" id="KAF4116851.1"/>
    </source>
</evidence>